<protein>
    <submittedName>
        <fullName evidence="4">Neopullulanase 2</fullName>
        <ecNumber evidence="4">3.2.1.135</ecNumber>
    </submittedName>
</protein>
<dbReference type="PANTHER" id="PTHR10357:SF210">
    <property type="entry name" value="MALTODEXTRIN GLUCOSIDASE"/>
    <property type="match status" value="1"/>
</dbReference>
<accession>A0A645EEP4</accession>
<organism evidence="4">
    <name type="scientific">bioreactor metagenome</name>
    <dbReference type="NCBI Taxonomy" id="1076179"/>
    <lineage>
        <taxon>unclassified sequences</taxon>
        <taxon>metagenomes</taxon>
        <taxon>ecological metagenomes</taxon>
    </lineage>
</organism>
<reference evidence="4" key="1">
    <citation type="submission" date="2019-08" db="EMBL/GenBank/DDBJ databases">
        <authorList>
            <person name="Kucharzyk K."/>
            <person name="Murdoch R.W."/>
            <person name="Higgins S."/>
            <person name="Loffler F."/>
        </authorList>
    </citation>
    <scope>NUCLEOTIDE SEQUENCE</scope>
</reference>
<dbReference type="InterPro" id="IPR013780">
    <property type="entry name" value="Glyco_hydro_b"/>
</dbReference>
<dbReference type="GO" id="GO:0031216">
    <property type="term" value="F:neopullulanase activity"/>
    <property type="evidence" value="ECO:0007669"/>
    <property type="project" value="UniProtKB-EC"/>
</dbReference>
<dbReference type="Gene3D" id="2.60.40.1180">
    <property type="entry name" value="Golgi alpha-mannosidase II"/>
    <property type="match status" value="1"/>
</dbReference>
<dbReference type="Pfam" id="PF00128">
    <property type="entry name" value="Alpha-amylase"/>
    <property type="match status" value="1"/>
</dbReference>
<dbReference type="SUPFAM" id="SSF51445">
    <property type="entry name" value="(Trans)glycosidases"/>
    <property type="match status" value="1"/>
</dbReference>
<evidence type="ECO:0000259" key="3">
    <source>
        <dbReference type="Pfam" id="PF00128"/>
    </source>
</evidence>
<keyword evidence="1 4" id="KW-0378">Hydrolase</keyword>
<dbReference type="InterPro" id="IPR006047">
    <property type="entry name" value="GH13_cat_dom"/>
</dbReference>
<dbReference type="Gene3D" id="3.20.20.80">
    <property type="entry name" value="Glycosidases"/>
    <property type="match status" value="1"/>
</dbReference>
<dbReference type="EC" id="3.2.1.135" evidence="4"/>
<dbReference type="GO" id="GO:0005975">
    <property type="term" value="P:carbohydrate metabolic process"/>
    <property type="evidence" value="ECO:0007669"/>
    <property type="project" value="InterPro"/>
</dbReference>
<keyword evidence="2 4" id="KW-0326">Glycosidase</keyword>
<evidence type="ECO:0000256" key="2">
    <source>
        <dbReference type="ARBA" id="ARBA00023295"/>
    </source>
</evidence>
<dbReference type="PANTHER" id="PTHR10357">
    <property type="entry name" value="ALPHA-AMYLASE FAMILY MEMBER"/>
    <property type="match status" value="1"/>
</dbReference>
<name>A0A645EEP4_9ZZZZ</name>
<proteinExistence type="predicted"/>
<evidence type="ECO:0000256" key="1">
    <source>
        <dbReference type="ARBA" id="ARBA00022801"/>
    </source>
</evidence>
<comment type="caution">
    <text evidence="4">The sequence shown here is derived from an EMBL/GenBank/DDBJ whole genome shotgun (WGS) entry which is preliminary data.</text>
</comment>
<dbReference type="AlphaFoldDB" id="A0A645EEP4"/>
<sequence>MAADLGYSKEFNHKFWKEFRKKVKEAYSDAIIIAEHYGDASKWLEGDEWDTVMNYDAFMEPVSWFFTGMEKHSDRYDEGLLSNGKAFEDAIKQNSIKMGFNAANISMNELSNHDHSRFLTRTNRKVGRLASAGANAASEGINFGVMREAVIFQFVWAGIPTIYYGDEAGVAGWTDPDNRRTYPWEHENKELLDFHKEIIKIRKNYQVLSGGSCRFIHSEYGAAAIARFDDNNCVIAVFNNLSEKRNIRIPVWLVFADADSAMESVMESIITSDIDGYDLNNYEYEVVNGFADIEVGAYGSVILKNK</sequence>
<gene>
    <name evidence="4" type="primary">tvaII_9</name>
    <name evidence="4" type="ORF">SDC9_146993</name>
</gene>
<dbReference type="InterPro" id="IPR017853">
    <property type="entry name" value="GH"/>
</dbReference>
<dbReference type="EMBL" id="VSSQ01045872">
    <property type="protein sequence ID" value="MPM99799.1"/>
    <property type="molecule type" value="Genomic_DNA"/>
</dbReference>
<evidence type="ECO:0000313" key="4">
    <source>
        <dbReference type="EMBL" id="MPM99799.1"/>
    </source>
</evidence>
<feature type="domain" description="Glycosyl hydrolase family 13 catalytic" evidence="3">
    <location>
        <begin position="12"/>
        <end position="173"/>
    </location>
</feature>